<dbReference type="RefSeq" id="WP_103906398.1">
    <property type="nucleotide sequence ID" value="NZ_CP049246.1"/>
</dbReference>
<dbReference type="OrthoDB" id="979487at2"/>
<accession>A0A1H5Z534</accession>
<gene>
    <name evidence="1" type="ORF">SAMN05421877_106231</name>
</gene>
<reference evidence="2" key="1">
    <citation type="submission" date="2016-10" db="EMBL/GenBank/DDBJ databases">
        <authorList>
            <person name="Varghese N."/>
            <person name="Submissions S."/>
        </authorList>
    </citation>
    <scope>NUCLEOTIDE SEQUENCE [LARGE SCALE GENOMIC DNA]</scope>
    <source>
        <strain evidence="2">DSM 22361</strain>
    </source>
</reference>
<proteinExistence type="predicted"/>
<organism evidence="1 2">
    <name type="scientific">Sphingobacterium lactis</name>
    <dbReference type="NCBI Taxonomy" id="797291"/>
    <lineage>
        <taxon>Bacteria</taxon>
        <taxon>Pseudomonadati</taxon>
        <taxon>Bacteroidota</taxon>
        <taxon>Sphingobacteriia</taxon>
        <taxon>Sphingobacteriales</taxon>
        <taxon>Sphingobacteriaceae</taxon>
        <taxon>Sphingobacterium</taxon>
    </lineage>
</organism>
<dbReference type="EMBL" id="FNUT01000006">
    <property type="protein sequence ID" value="SEG30757.1"/>
    <property type="molecule type" value="Genomic_DNA"/>
</dbReference>
<protein>
    <submittedName>
        <fullName evidence="1">Uncharacterized protein</fullName>
    </submittedName>
</protein>
<sequence>MTNKNAKTIQEALMYIGASDLNTDLLQIVSLEDLLAMNMDRKNPRLAFRTAWAVEHILLKHTDLLAQVYPTMLSQYNQLENWSCLRSYTKLIMWMLGRENKSISLTESEQESILDKTFSIVEDPECPVAVLVNGLDILFLLSLEMKWLRTELRMLVEFHLEKEATPALKSRGSMLLKKLTKLN</sequence>
<dbReference type="AlphaFoldDB" id="A0A1H5Z534"/>
<evidence type="ECO:0000313" key="1">
    <source>
        <dbReference type="EMBL" id="SEG30757.1"/>
    </source>
</evidence>
<name>A0A1H5Z534_9SPHI</name>
<dbReference type="Proteomes" id="UP000236731">
    <property type="component" value="Unassembled WGS sequence"/>
</dbReference>
<evidence type="ECO:0000313" key="2">
    <source>
        <dbReference type="Proteomes" id="UP000236731"/>
    </source>
</evidence>
<keyword evidence="2" id="KW-1185">Reference proteome</keyword>